<reference evidence="1" key="2">
    <citation type="journal article" date="2024" name="Plant">
        <title>Genomic evolution and insights into agronomic trait innovations of Sesamum species.</title>
        <authorList>
            <person name="Miao H."/>
            <person name="Wang L."/>
            <person name="Qu L."/>
            <person name="Liu H."/>
            <person name="Sun Y."/>
            <person name="Le M."/>
            <person name="Wang Q."/>
            <person name="Wei S."/>
            <person name="Zheng Y."/>
            <person name="Lin W."/>
            <person name="Duan Y."/>
            <person name="Cao H."/>
            <person name="Xiong S."/>
            <person name="Wang X."/>
            <person name="Wei L."/>
            <person name="Li C."/>
            <person name="Ma Q."/>
            <person name="Ju M."/>
            <person name="Zhao R."/>
            <person name="Li G."/>
            <person name="Mu C."/>
            <person name="Tian Q."/>
            <person name="Mei H."/>
            <person name="Zhang T."/>
            <person name="Gao T."/>
            <person name="Zhang H."/>
        </authorList>
    </citation>
    <scope>NUCLEOTIDE SEQUENCE</scope>
    <source>
        <strain evidence="1">G02</strain>
    </source>
</reference>
<dbReference type="SUPFAM" id="SSF56672">
    <property type="entry name" value="DNA/RNA polymerases"/>
    <property type="match status" value="1"/>
</dbReference>
<dbReference type="AlphaFoldDB" id="A0AAW2V0U7"/>
<dbReference type="PANTHER" id="PTHR11439">
    <property type="entry name" value="GAG-POL-RELATED RETROTRANSPOSON"/>
    <property type="match status" value="1"/>
</dbReference>
<reference evidence="1" key="1">
    <citation type="submission" date="2020-06" db="EMBL/GenBank/DDBJ databases">
        <authorList>
            <person name="Li T."/>
            <person name="Hu X."/>
            <person name="Zhang T."/>
            <person name="Song X."/>
            <person name="Zhang H."/>
            <person name="Dai N."/>
            <person name="Sheng W."/>
            <person name="Hou X."/>
            <person name="Wei L."/>
        </authorList>
    </citation>
    <scope>NUCLEOTIDE SEQUENCE</scope>
    <source>
        <strain evidence="1">G02</strain>
        <tissue evidence="1">Leaf</tissue>
    </source>
</reference>
<dbReference type="PANTHER" id="PTHR11439:SF467">
    <property type="entry name" value="INTEGRASE CATALYTIC DOMAIN-CONTAINING PROTEIN"/>
    <property type="match status" value="1"/>
</dbReference>
<gene>
    <name evidence="1" type="ORF">Sradi_0871800</name>
</gene>
<evidence type="ECO:0000313" key="1">
    <source>
        <dbReference type="EMBL" id="KAL0423370.1"/>
    </source>
</evidence>
<protein>
    <submittedName>
        <fullName evidence="1">Retrovirus-related Pol polyprotein from transposon TNT 1-94</fullName>
    </submittedName>
</protein>
<dbReference type="EMBL" id="JACGWJ010000004">
    <property type="protein sequence ID" value="KAL0423370.1"/>
    <property type="molecule type" value="Genomic_DNA"/>
</dbReference>
<sequence length="219" mass="24717">MHNANPVDTPMDKSCVLSRELCPKTEEEKKRMAKNPYASAVGSLIYAMMCTRPDLFFAVRMVSRDESNPGPDHWVAVKRILRYLKGTSDLALCYHGESLRLVRYSDADGSANRDERKSTSEYAFLLGGTAITWCSKKQSCISLSTVEAEYVACTSVVQEAIWLRRFLKSLCISAHVDDVIVIYCDNTTTIAYAKDPKYHGRTNHIDTKYHFIRDTIAQG</sequence>
<proteinExistence type="predicted"/>
<dbReference type="CDD" id="cd09272">
    <property type="entry name" value="RNase_HI_RT_Ty1"/>
    <property type="match status" value="1"/>
</dbReference>
<comment type="caution">
    <text evidence="1">The sequence shown here is derived from an EMBL/GenBank/DDBJ whole genome shotgun (WGS) entry which is preliminary data.</text>
</comment>
<organism evidence="1">
    <name type="scientific">Sesamum radiatum</name>
    <name type="common">Black benniseed</name>
    <dbReference type="NCBI Taxonomy" id="300843"/>
    <lineage>
        <taxon>Eukaryota</taxon>
        <taxon>Viridiplantae</taxon>
        <taxon>Streptophyta</taxon>
        <taxon>Embryophyta</taxon>
        <taxon>Tracheophyta</taxon>
        <taxon>Spermatophyta</taxon>
        <taxon>Magnoliopsida</taxon>
        <taxon>eudicotyledons</taxon>
        <taxon>Gunneridae</taxon>
        <taxon>Pentapetalae</taxon>
        <taxon>asterids</taxon>
        <taxon>lamiids</taxon>
        <taxon>Lamiales</taxon>
        <taxon>Pedaliaceae</taxon>
        <taxon>Sesamum</taxon>
    </lineage>
</organism>
<accession>A0AAW2V0U7</accession>
<name>A0AAW2V0U7_SESRA</name>
<dbReference type="InterPro" id="IPR043502">
    <property type="entry name" value="DNA/RNA_pol_sf"/>
</dbReference>